<feature type="active site" description="Nucleophile" evidence="2">
    <location>
        <position position="14"/>
    </location>
</feature>
<dbReference type="PANTHER" id="PTHR16504">
    <property type="entry name" value="5'(3')-DEOXYRIBONUCLEOTIDASE"/>
    <property type="match status" value="1"/>
</dbReference>
<gene>
    <name evidence="3" type="ORF">NCTC11862_01588</name>
</gene>
<dbReference type="Pfam" id="PF06941">
    <property type="entry name" value="NT5C"/>
    <property type="match status" value="1"/>
</dbReference>
<sequence length="202" mass="22328">MQKKINGRAIVGVDLDGVVADYTAAIRPYVAQHKGVSPDDLPDPTTYNLVKAGWGIENGAEYLQIHRAAVKDGLYVNMPAIDGAAEAMRKLSDAGAHIRVVTHRLIMGGSHRRVVTDTAEWLDAHDIPYMSLCFTGLKDSVAAHVYLEDSPTNIEALRKEGYTTIVYDQLYNREVPGPRISKWPDGAEAVLDELRSQDQLDW</sequence>
<dbReference type="InterPro" id="IPR010708">
    <property type="entry name" value="5'(3')-deoxyribonucleotidase"/>
</dbReference>
<dbReference type="EMBL" id="UFXQ01000001">
    <property type="protein sequence ID" value="STC69789.1"/>
    <property type="molecule type" value="Genomic_DNA"/>
</dbReference>
<dbReference type="AlphaFoldDB" id="A0A376CNW1"/>
<protein>
    <submittedName>
        <fullName evidence="3">Uncharacterized protein conserved in bacteria</fullName>
    </submittedName>
</protein>
<reference evidence="3 4" key="1">
    <citation type="submission" date="2018-06" db="EMBL/GenBank/DDBJ databases">
        <authorList>
            <consortium name="Pathogen Informatics"/>
            <person name="Doyle S."/>
        </authorList>
    </citation>
    <scope>NUCLEOTIDE SEQUENCE [LARGE SCALE GENOMIC DNA]</scope>
    <source>
        <strain evidence="3 4">NCTC11862</strain>
    </source>
</reference>
<evidence type="ECO:0000256" key="2">
    <source>
        <dbReference type="PIRSR" id="PIRSR610708-1"/>
    </source>
</evidence>
<evidence type="ECO:0000313" key="4">
    <source>
        <dbReference type="Proteomes" id="UP000254467"/>
    </source>
</evidence>
<comment type="similarity">
    <text evidence="1">Belongs to the 5'(3')-deoxyribonucleotidase family.</text>
</comment>
<dbReference type="RefSeq" id="WP_018582087.1">
    <property type="nucleotide sequence ID" value="NZ_LDYD01000003.1"/>
</dbReference>
<name>A0A376CNW1_9CORY</name>
<proteinExistence type="inferred from homology"/>
<keyword evidence="4" id="KW-1185">Reference proteome</keyword>
<evidence type="ECO:0000313" key="3">
    <source>
        <dbReference type="EMBL" id="STC69789.1"/>
    </source>
</evidence>
<dbReference type="Proteomes" id="UP000254467">
    <property type="component" value="Unassembled WGS sequence"/>
</dbReference>
<dbReference type="GO" id="GO:0008253">
    <property type="term" value="F:5'-nucleotidase activity"/>
    <property type="evidence" value="ECO:0007669"/>
    <property type="project" value="InterPro"/>
</dbReference>
<accession>A0A376CNW1</accession>
<dbReference type="InterPro" id="IPR023214">
    <property type="entry name" value="HAD_sf"/>
</dbReference>
<dbReference type="GO" id="GO:0009223">
    <property type="term" value="P:pyrimidine deoxyribonucleotide catabolic process"/>
    <property type="evidence" value="ECO:0007669"/>
    <property type="project" value="TreeGrafter"/>
</dbReference>
<dbReference type="STRING" id="35756.GCA_001044155_00703"/>
<organism evidence="3 4">
    <name type="scientific">Corynebacterium pilosum</name>
    <dbReference type="NCBI Taxonomy" id="35756"/>
    <lineage>
        <taxon>Bacteria</taxon>
        <taxon>Bacillati</taxon>
        <taxon>Actinomycetota</taxon>
        <taxon>Actinomycetes</taxon>
        <taxon>Mycobacteriales</taxon>
        <taxon>Corynebacteriaceae</taxon>
        <taxon>Corynebacterium</taxon>
    </lineage>
</organism>
<dbReference type="Gene3D" id="3.40.50.1000">
    <property type="entry name" value="HAD superfamily/HAD-like"/>
    <property type="match status" value="1"/>
</dbReference>
<dbReference type="PANTHER" id="PTHR16504:SF4">
    <property type="entry name" value="5'(3')-DEOXYRIBONUCLEOTIDASE"/>
    <property type="match status" value="1"/>
</dbReference>
<dbReference type="SUPFAM" id="SSF56784">
    <property type="entry name" value="HAD-like"/>
    <property type="match status" value="1"/>
</dbReference>
<feature type="active site" description="Proton donor" evidence="2">
    <location>
        <position position="16"/>
    </location>
</feature>
<dbReference type="InterPro" id="IPR036412">
    <property type="entry name" value="HAD-like_sf"/>
</dbReference>
<evidence type="ECO:0000256" key="1">
    <source>
        <dbReference type="ARBA" id="ARBA00009589"/>
    </source>
</evidence>